<evidence type="ECO:0000256" key="4">
    <source>
        <dbReference type="ARBA" id="ARBA00022723"/>
    </source>
</evidence>
<organism evidence="8 9">
    <name type="scientific">Entomospira entomophila</name>
    <dbReference type="NCBI Taxonomy" id="2719988"/>
    <lineage>
        <taxon>Bacteria</taxon>
        <taxon>Pseudomonadati</taxon>
        <taxon>Spirochaetota</taxon>
        <taxon>Spirochaetia</taxon>
        <taxon>Spirochaetales</taxon>
        <taxon>Spirochaetaceae</taxon>
        <taxon>Entomospira</taxon>
    </lineage>
</organism>
<reference evidence="8 9" key="1">
    <citation type="submission" date="2020-03" db="EMBL/GenBank/DDBJ databases">
        <title>Spirochaetal bacteria isolated from arthropods constitute a novel genus Entomospira genus novum within the order Spirochaetales.</title>
        <authorList>
            <person name="Grana-Miraglia L."/>
            <person name="Sikutova S."/>
            <person name="Fingerle V."/>
            <person name="Sing A."/>
            <person name="Castillo-Ramirez S."/>
            <person name="Margos G."/>
            <person name="Rudolf I."/>
        </authorList>
    </citation>
    <scope>NUCLEOTIDE SEQUENCE [LARGE SCALE GENOMIC DNA]</scope>
    <source>
        <strain evidence="8 9">BR193</strain>
    </source>
</reference>
<evidence type="ECO:0000256" key="3">
    <source>
        <dbReference type="ARBA" id="ARBA00022691"/>
    </source>
</evidence>
<dbReference type="GO" id="GO:0046872">
    <property type="term" value="F:metal ion binding"/>
    <property type="evidence" value="ECO:0007669"/>
    <property type="project" value="UniProtKB-KW"/>
</dbReference>
<evidence type="ECO:0000256" key="2">
    <source>
        <dbReference type="ARBA" id="ARBA00022485"/>
    </source>
</evidence>
<dbReference type="SUPFAM" id="SSF102114">
    <property type="entry name" value="Radical SAM enzymes"/>
    <property type="match status" value="1"/>
</dbReference>
<keyword evidence="6" id="KW-0411">Iron-sulfur</keyword>
<evidence type="ECO:0000259" key="7">
    <source>
        <dbReference type="PROSITE" id="PS51918"/>
    </source>
</evidence>
<dbReference type="GO" id="GO:0044272">
    <property type="term" value="P:sulfur compound biosynthetic process"/>
    <property type="evidence" value="ECO:0007669"/>
    <property type="project" value="UniProtKB-ARBA"/>
</dbReference>
<protein>
    <submittedName>
        <fullName evidence="8">[FeFe] hydrogenase H-cluster radical SAM maturase HydG</fullName>
    </submittedName>
</protein>
<dbReference type="Pfam" id="PF04055">
    <property type="entry name" value="Radical_SAM"/>
    <property type="match status" value="1"/>
</dbReference>
<dbReference type="GO" id="GO:0042364">
    <property type="term" value="P:water-soluble vitamin biosynthetic process"/>
    <property type="evidence" value="ECO:0007669"/>
    <property type="project" value="UniProtKB-ARBA"/>
</dbReference>
<keyword evidence="3" id="KW-0949">S-adenosyl-L-methionine</keyword>
<dbReference type="InterPro" id="IPR024007">
    <property type="entry name" value="FeFe-hyd_mat_HydG"/>
</dbReference>
<sequence length="453" mass="51485">MENFIDPNYITHLMEQAKSTTRETIEAILQKASLMQGLSHQEVAQLLFIQDADQKERMRSMASEVKKHIFGHRLVLFAPLYISDHCVNNCTYCGYRRDNQFPRRHLSQAEIVQEVKALEALGHKRLALEIGEDPNHCSIDYVLESIKTIYDSGDIRRINVNLAATTSENYAKLAKANIGTYILFQETYNPQRYAELHPKSLKGDYERQLFAHHRAMEAGIEDVGGGVLLGLSDYQFDIIAMMIHNEVLLERFGSNFHTFSLPRMMPAMGVSLETYPHLISDEEFIDIVAILRLAAPHVGIILSTRESKEMRDYLIEHGVSQISANSKATVGGYGEESSVSQFEISDERSLYQTMYDLMADGQLPSYCTACYRKGRVGKVYHEEVTSGRIAKLCTPNAILTTLEFVLDQGDEAMQNMALPFLIKEIQNIPDEPIRQVAMQYYVRILQGERDLVL</sequence>
<dbReference type="PANTHER" id="PTHR43583">
    <property type="entry name" value="2-IMINOACETATE SYNTHASE"/>
    <property type="match status" value="1"/>
</dbReference>
<evidence type="ECO:0000256" key="1">
    <source>
        <dbReference type="ARBA" id="ARBA00001966"/>
    </source>
</evidence>
<dbReference type="InterPro" id="IPR007197">
    <property type="entry name" value="rSAM"/>
</dbReference>
<name>A0A968GAF7_9SPIO</name>
<keyword evidence="4" id="KW-0479">Metal-binding</keyword>
<dbReference type="CDD" id="cd01335">
    <property type="entry name" value="Radical_SAM"/>
    <property type="match status" value="1"/>
</dbReference>
<dbReference type="AlphaFoldDB" id="A0A968GAF7"/>
<dbReference type="PROSITE" id="PS51918">
    <property type="entry name" value="RADICAL_SAM"/>
    <property type="match status" value="1"/>
</dbReference>
<dbReference type="InterPro" id="IPR058240">
    <property type="entry name" value="rSAM_sf"/>
</dbReference>
<dbReference type="SFLD" id="SFLDS00029">
    <property type="entry name" value="Radical_SAM"/>
    <property type="match status" value="1"/>
</dbReference>
<dbReference type="RefSeq" id="WP_167701093.1">
    <property type="nucleotide sequence ID" value="NZ_CP118176.1"/>
</dbReference>
<evidence type="ECO:0000313" key="9">
    <source>
        <dbReference type="Proteomes" id="UP000711995"/>
    </source>
</evidence>
<dbReference type="SFLD" id="SFLDG01060">
    <property type="entry name" value="BATS_domain_containing"/>
    <property type="match status" value="1"/>
</dbReference>
<comment type="cofactor">
    <cofactor evidence="1">
        <name>[4Fe-4S] cluster</name>
        <dbReference type="ChEBI" id="CHEBI:49883"/>
    </cofactor>
</comment>
<dbReference type="Pfam" id="PF06968">
    <property type="entry name" value="BATS"/>
    <property type="match status" value="1"/>
</dbReference>
<dbReference type="PANTHER" id="PTHR43583:SF2">
    <property type="entry name" value="THIAZOLE BIOSYNTHESIS PROTEIN"/>
    <property type="match status" value="1"/>
</dbReference>
<dbReference type="Proteomes" id="UP000711995">
    <property type="component" value="Unassembled WGS sequence"/>
</dbReference>
<dbReference type="GO" id="GO:0003824">
    <property type="term" value="F:catalytic activity"/>
    <property type="evidence" value="ECO:0007669"/>
    <property type="project" value="InterPro"/>
</dbReference>
<dbReference type="InterPro" id="IPR034428">
    <property type="entry name" value="ThiH/NoCL/HydG-like"/>
</dbReference>
<accession>A0A968GAF7</accession>
<dbReference type="SFLD" id="SFLDG01081">
    <property type="entry name" value="cleavage_of_the_Ca-Cb_bond_in"/>
    <property type="match status" value="1"/>
</dbReference>
<keyword evidence="2" id="KW-0004">4Fe-4S</keyword>
<evidence type="ECO:0000256" key="6">
    <source>
        <dbReference type="ARBA" id="ARBA00023014"/>
    </source>
</evidence>
<comment type="caution">
    <text evidence="8">The sequence shown here is derived from an EMBL/GenBank/DDBJ whole genome shotgun (WGS) entry which is preliminary data.</text>
</comment>
<dbReference type="GO" id="GO:0051539">
    <property type="term" value="F:4 iron, 4 sulfur cluster binding"/>
    <property type="evidence" value="ECO:0007669"/>
    <property type="project" value="UniProtKB-KW"/>
</dbReference>
<dbReference type="Gene3D" id="3.20.20.70">
    <property type="entry name" value="Aldolase class I"/>
    <property type="match status" value="1"/>
</dbReference>
<keyword evidence="9" id="KW-1185">Reference proteome</keyword>
<proteinExistence type="predicted"/>
<dbReference type="InterPro" id="IPR010722">
    <property type="entry name" value="BATS_dom"/>
</dbReference>
<feature type="domain" description="Radical SAM core" evidence="7">
    <location>
        <begin position="70"/>
        <end position="305"/>
    </location>
</feature>
<dbReference type="EMBL" id="JAATLJ010000003">
    <property type="protein sequence ID" value="NIZ41472.1"/>
    <property type="molecule type" value="Genomic_DNA"/>
</dbReference>
<keyword evidence="5" id="KW-0408">Iron</keyword>
<evidence type="ECO:0000313" key="8">
    <source>
        <dbReference type="EMBL" id="NIZ41472.1"/>
    </source>
</evidence>
<dbReference type="SMART" id="SM00876">
    <property type="entry name" value="BATS"/>
    <property type="match status" value="1"/>
</dbReference>
<gene>
    <name evidence="8" type="primary">hydG</name>
    <name evidence="8" type="ORF">HCT14_08120</name>
</gene>
<dbReference type="InterPro" id="IPR013785">
    <property type="entry name" value="Aldolase_TIM"/>
</dbReference>
<evidence type="ECO:0000256" key="5">
    <source>
        <dbReference type="ARBA" id="ARBA00023004"/>
    </source>
</evidence>
<dbReference type="NCBIfam" id="TIGR03955">
    <property type="entry name" value="rSAM_HydG"/>
    <property type="match status" value="1"/>
</dbReference>
<dbReference type="SFLD" id="SFLDF00319">
    <property type="entry name" value="Fe_hydrogenase_maturase_(HydG"/>
    <property type="match status" value="1"/>
</dbReference>